<accession>A0ABV5KLH6</accession>
<evidence type="ECO:0000256" key="1">
    <source>
        <dbReference type="ARBA" id="ARBA00022962"/>
    </source>
</evidence>
<dbReference type="PRINTS" id="PR00099">
    <property type="entry name" value="CPSGATASE"/>
</dbReference>
<keyword evidence="1" id="KW-0315">Glutamine amidotransferase</keyword>
<dbReference type="PANTHER" id="PTHR43418">
    <property type="entry name" value="MULTIFUNCTIONAL TRYPTOPHAN BIOSYNTHESIS PROTEIN-RELATED"/>
    <property type="match status" value="1"/>
</dbReference>
<dbReference type="EMBL" id="JBHMDO010000017">
    <property type="protein sequence ID" value="MFB9326087.1"/>
    <property type="molecule type" value="Genomic_DNA"/>
</dbReference>
<evidence type="ECO:0000259" key="2">
    <source>
        <dbReference type="Pfam" id="PF00117"/>
    </source>
</evidence>
<evidence type="ECO:0000313" key="3">
    <source>
        <dbReference type="EMBL" id="MFB9326087.1"/>
    </source>
</evidence>
<protein>
    <submittedName>
        <fullName evidence="3">Anthranilate synthase component II</fullName>
    </submittedName>
</protein>
<proteinExistence type="predicted"/>
<evidence type="ECO:0000313" key="4">
    <source>
        <dbReference type="Proteomes" id="UP001589747"/>
    </source>
</evidence>
<dbReference type="SUPFAM" id="SSF52317">
    <property type="entry name" value="Class I glutamine amidotransferase-like"/>
    <property type="match status" value="1"/>
</dbReference>
<dbReference type="CDD" id="cd01743">
    <property type="entry name" value="GATase1_Anthranilate_Synthase"/>
    <property type="match status" value="1"/>
</dbReference>
<dbReference type="RefSeq" id="WP_377493045.1">
    <property type="nucleotide sequence ID" value="NZ_JBHMDO010000017.1"/>
</dbReference>
<dbReference type="PRINTS" id="PR00097">
    <property type="entry name" value="ANTSNTHASEII"/>
</dbReference>
<dbReference type="NCBIfam" id="TIGR00566">
    <property type="entry name" value="trpG_papA"/>
    <property type="match status" value="1"/>
</dbReference>
<dbReference type="Gene3D" id="3.40.50.880">
    <property type="match status" value="1"/>
</dbReference>
<organism evidence="3 4">
    <name type="scientific">Paenibacillus aurantiacus</name>
    <dbReference type="NCBI Taxonomy" id="1936118"/>
    <lineage>
        <taxon>Bacteria</taxon>
        <taxon>Bacillati</taxon>
        <taxon>Bacillota</taxon>
        <taxon>Bacilli</taxon>
        <taxon>Bacillales</taxon>
        <taxon>Paenibacillaceae</taxon>
        <taxon>Paenibacillus</taxon>
    </lineage>
</organism>
<dbReference type="PROSITE" id="PS51273">
    <property type="entry name" value="GATASE_TYPE_1"/>
    <property type="match status" value="1"/>
</dbReference>
<sequence length="198" mass="22113">MKALVVDAYDSFVYIIYQYLLKLDVEAVVVRNDRLGAEDAAALAPDFIVLGPGPGHPSEARYGELIRRFGRHTPILGVCLGHQAIGLEFGARVECASHLMHGKTSRILHDGEGCFAGIPSPFRATRYHSLIVGKEGLPDCLEVTAESEDDGYIMGLRHKEHPIESIQFHPESIYTEHGLHLFRNFIQIYVNHPLEVNR</sequence>
<dbReference type="InterPro" id="IPR006221">
    <property type="entry name" value="TrpG/PapA_dom"/>
</dbReference>
<dbReference type="InterPro" id="IPR050472">
    <property type="entry name" value="Anth_synth/Amidotransfase"/>
</dbReference>
<keyword evidence="4" id="KW-1185">Reference proteome</keyword>
<feature type="domain" description="Glutamine amidotransferase" evidence="2">
    <location>
        <begin position="4"/>
        <end position="186"/>
    </location>
</feature>
<dbReference type="InterPro" id="IPR017926">
    <property type="entry name" value="GATASE"/>
</dbReference>
<name>A0ABV5KLH6_9BACL</name>
<dbReference type="PANTHER" id="PTHR43418:SF4">
    <property type="entry name" value="MULTIFUNCTIONAL TRYPTOPHAN BIOSYNTHESIS PROTEIN"/>
    <property type="match status" value="1"/>
</dbReference>
<gene>
    <name evidence="3" type="ORF">ACFFSY_09210</name>
</gene>
<dbReference type="Proteomes" id="UP001589747">
    <property type="component" value="Unassembled WGS sequence"/>
</dbReference>
<dbReference type="PRINTS" id="PR00096">
    <property type="entry name" value="GATASE"/>
</dbReference>
<comment type="caution">
    <text evidence="3">The sequence shown here is derived from an EMBL/GenBank/DDBJ whole genome shotgun (WGS) entry which is preliminary data.</text>
</comment>
<reference evidence="3 4" key="1">
    <citation type="submission" date="2024-09" db="EMBL/GenBank/DDBJ databases">
        <authorList>
            <person name="Sun Q."/>
            <person name="Mori K."/>
        </authorList>
    </citation>
    <scope>NUCLEOTIDE SEQUENCE [LARGE SCALE GENOMIC DNA]</scope>
    <source>
        <strain evidence="3 4">TISTR 2452</strain>
    </source>
</reference>
<dbReference type="InterPro" id="IPR029062">
    <property type="entry name" value="Class_I_gatase-like"/>
</dbReference>
<dbReference type="Pfam" id="PF00117">
    <property type="entry name" value="GATase"/>
    <property type="match status" value="1"/>
</dbReference>